<dbReference type="Gene3D" id="3.30.1460.50">
    <property type="match status" value="1"/>
</dbReference>
<dbReference type="GO" id="GO:0005829">
    <property type="term" value="C:cytosol"/>
    <property type="evidence" value="ECO:0007669"/>
    <property type="project" value="TreeGrafter"/>
</dbReference>
<gene>
    <name evidence="7" type="ORF">Poli38472_008921</name>
</gene>
<accession>A0A8K1C4P4</accession>
<sequence>MATWSYEAFLAEGAALVTRSETQAATRKRYEEQDVAVWEWRHGKRPNLMGNAYLVSTGNARRMQQPDDLHQGDAHVLMAETDEVVEDIDDLLALAEDDTQALAPLKDHNEMVLFEFHIVFHVVYQTPVLYFRAANVDGSPVRIDANQYRNLHIPGGNARTALISLEEHPVLGTPFYFLHPCETSSAMGLLLDPATSTAAGNAHASQEDENASSIKKIEQPEPLYLLAWLSLVQVVTHVDPMQYSHVVSHSSLKYASAFN</sequence>
<keyword evidence="4" id="KW-0833">Ubl conjugation pathway</keyword>
<dbReference type="GO" id="GO:0000422">
    <property type="term" value="P:autophagy of mitochondrion"/>
    <property type="evidence" value="ECO:0007669"/>
    <property type="project" value="TreeGrafter"/>
</dbReference>
<dbReference type="EMBL" id="SPLM01000146">
    <property type="protein sequence ID" value="TMW56273.1"/>
    <property type="molecule type" value="Genomic_DNA"/>
</dbReference>
<evidence type="ECO:0000256" key="6">
    <source>
        <dbReference type="ARBA" id="ARBA00029833"/>
    </source>
</evidence>
<reference evidence="7" key="1">
    <citation type="submission" date="2019-03" db="EMBL/GenBank/DDBJ databases">
        <title>Long read genome sequence of the mycoparasitic Pythium oligandrum ATCC 38472 isolated from sugarbeet rhizosphere.</title>
        <authorList>
            <person name="Gaulin E."/>
        </authorList>
    </citation>
    <scope>NUCLEOTIDE SEQUENCE</scope>
    <source>
        <strain evidence="7">ATCC 38472_TT</strain>
    </source>
</reference>
<dbReference type="InterPro" id="IPR007135">
    <property type="entry name" value="Atg3/Atg10"/>
</dbReference>
<evidence type="ECO:0000256" key="3">
    <source>
        <dbReference type="ARBA" id="ARBA00022679"/>
    </source>
</evidence>
<evidence type="ECO:0000256" key="2">
    <source>
        <dbReference type="ARBA" id="ARBA00021099"/>
    </source>
</evidence>
<dbReference type="OrthoDB" id="4089664at2759"/>
<keyword evidence="8" id="KW-1185">Reference proteome</keyword>
<dbReference type="PANTHER" id="PTHR14957:SF1">
    <property type="entry name" value="UBIQUITIN-LIKE-CONJUGATING ENZYME ATG10"/>
    <property type="match status" value="1"/>
</dbReference>
<comment type="caution">
    <text evidence="7">The sequence shown here is derived from an EMBL/GenBank/DDBJ whole genome shotgun (WGS) entry which is preliminary data.</text>
</comment>
<organism evidence="7 8">
    <name type="scientific">Pythium oligandrum</name>
    <name type="common">Mycoparasitic fungus</name>
    <dbReference type="NCBI Taxonomy" id="41045"/>
    <lineage>
        <taxon>Eukaryota</taxon>
        <taxon>Sar</taxon>
        <taxon>Stramenopiles</taxon>
        <taxon>Oomycota</taxon>
        <taxon>Peronosporomycetes</taxon>
        <taxon>Pythiales</taxon>
        <taxon>Pythiaceae</taxon>
        <taxon>Pythium</taxon>
    </lineage>
</organism>
<proteinExistence type="inferred from homology"/>
<dbReference type="Proteomes" id="UP000794436">
    <property type="component" value="Unassembled WGS sequence"/>
</dbReference>
<evidence type="ECO:0000256" key="4">
    <source>
        <dbReference type="ARBA" id="ARBA00022786"/>
    </source>
</evidence>
<dbReference type="PANTHER" id="PTHR14957">
    <property type="entry name" value="UBIQUITIN-LIKE-CONJUGATING ENZYME ATG10"/>
    <property type="match status" value="1"/>
</dbReference>
<evidence type="ECO:0000256" key="5">
    <source>
        <dbReference type="ARBA" id="ARBA00023006"/>
    </source>
</evidence>
<dbReference type="AlphaFoldDB" id="A0A8K1C4P4"/>
<evidence type="ECO:0000313" key="7">
    <source>
        <dbReference type="EMBL" id="TMW56273.1"/>
    </source>
</evidence>
<protein>
    <recommendedName>
        <fullName evidence="2">Ubiquitin-like-conjugating enzyme ATG10</fullName>
    </recommendedName>
    <alternativeName>
        <fullName evidence="6">Autophagy-related protein 10</fullName>
    </alternativeName>
</protein>
<comment type="similarity">
    <text evidence="1">Belongs to the ATG10 family.</text>
</comment>
<evidence type="ECO:0000256" key="1">
    <source>
        <dbReference type="ARBA" id="ARBA00005696"/>
    </source>
</evidence>
<keyword evidence="5" id="KW-0072">Autophagy</keyword>
<dbReference type="GO" id="GO:0061651">
    <property type="term" value="F:Atg12 conjugating enzyme activity"/>
    <property type="evidence" value="ECO:0007669"/>
    <property type="project" value="TreeGrafter"/>
</dbReference>
<keyword evidence="3" id="KW-0808">Transferase</keyword>
<name>A0A8K1C4P4_PYTOL</name>
<dbReference type="GO" id="GO:0000045">
    <property type="term" value="P:autophagosome assembly"/>
    <property type="evidence" value="ECO:0007669"/>
    <property type="project" value="TreeGrafter"/>
</dbReference>
<dbReference type="GO" id="GO:0032446">
    <property type="term" value="P:protein modification by small protein conjugation"/>
    <property type="evidence" value="ECO:0007669"/>
    <property type="project" value="TreeGrafter"/>
</dbReference>
<evidence type="ECO:0000313" key="8">
    <source>
        <dbReference type="Proteomes" id="UP000794436"/>
    </source>
</evidence>
<dbReference type="Pfam" id="PF03987">
    <property type="entry name" value="Autophagy_act_C"/>
    <property type="match status" value="1"/>
</dbReference>